<feature type="compositionally biased region" description="Low complexity" evidence="1">
    <location>
        <begin position="10"/>
        <end position="22"/>
    </location>
</feature>
<dbReference type="InterPro" id="IPR005162">
    <property type="entry name" value="Retrotrans_gag_dom"/>
</dbReference>
<dbReference type="Pfam" id="PF03732">
    <property type="entry name" value="Retrotrans_gag"/>
    <property type="match status" value="1"/>
</dbReference>
<dbReference type="AlphaFoldDB" id="A0AAQ3UVW0"/>
<feature type="compositionally biased region" description="Low complexity" evidence="1">
    <location>
        <begin position="230"/>
        <end position="243"/>
    </location>
</feature>
<protein>
    <recommendedName>
        <fullName evidence="2">Retrotransposon gag domain-containing protein</fullName>
    </recommendedName>
</protein>
<dbReference type="PANTHER" id="PTHR15503:SF22">
    <property type="entry name" value="TRANSPOSON TY3-I GAG POLYPROTEIN"/>
    <property type="match status" value="1"/>
</dbReference>
<accession>A0AAQ3UVW0</accession>
<organism evidence="3 4">
    <name type="scientific">Paspalum notatum var. saurae</name>
    <dbReference type="NCBI Taxonomy" id="547442"/>
    <lineage>
        <taxon>Eukaryota</taxon>
        <taxon>Viridiplantae</taxon>
        <taxon>Streptophyta</taxon>
        <taxon>Embryophyta</taxon>
        <taxon>Tracheophyta</taxon>
        <taxon>Spermatophyta</taxon>
        <taxon>Magnoliopsida</taxon>
        <taxon>Liliopsida</taxon>
        <taxon>Poales</taxon>
        <taxon>Poaceae</taxon>
        <taxon>PACMAD clade</taxon>
        <taxon>Panicoideae</taxon>
        <taxon>Andropogonodae</taxon>
        <taxon>Paspaleae</taxon>
        <taxon>Paspalinae</taxon>
        <taxon>Paspalum</taxon>
    </lineage>
</organism>
<dbReference type="EMBL" id="CP144754">
    <property type="protein sequence ID" value="WVZ97157.1"/>
    <property type="molecule type" value="Genomic_DNA"/>
</dbReference>
<feature type="compositionally biased region" description="Basic residues" evidence="1">
    <location>
        <begin position="244"/>
        <end position="261"/>
    </location>
</feature>
<dbReference type="InterPro" id="IPR032567">
    <property type="entry name" value="RTL1-rel"/>
</dbReference>
<dbReference type="Proteomes" id="UP001341281">
    <property type="component" value="Chromosome 10"/>
</dbReference>
<name>A0AAQ3UVW0_PASNO</name>
<sequence>MTSRPHMVNTRRNAAGGNANQGNQGGGNPLPNPPPLTPEQFYNLQMQMMATMTNAVQFSSRLKLSHHPRHLEIGVHAVERQLDIAQCNDRERVLYGSGQLRGAALDWWESYRVQDREAFTWAQFKENFRNHHVPAGLMKMKKKEFLSTKRGSMSVTDYRDKFLRRWREDEEKQEYFLEGLNDELQYQLMNHTFPSFHQLVDRALFTERKRKDIKERKRKFNSSSSGSNTRPRYPQGQGSQQQGHPRRRRGRAQQRYRGRRY</sequence>
<evidence type="ECO:0000259" key="2">
    <source>
        <dbReference type="Pfam" id="PF03732"/>
    </source>
</evidence>
<gene>
    <name evidence="3" type="ORF">U9M48_042712</name>
</gene>
<evidence type="ECO:0000313" key="3">
    <source>
        <dbReference type="EMBL" id="WVZ97157.1"/>
    </source>
</evidence>
<feature type="region of interest" description="Disordered" evidence="1">
    <location>
        <begin position="211"/>
        <end position="261"/>
    </location>
</feature>
<feature type="region of interest" description="Disordered" evidence="1">
    <location>
        <begin position="1"/>
        <end position="38"/>
    </location>
</feature>
<evidence type="ECO:0000256" key="1">
    <source>
        <dbReference type="SAM" id="MobiDB-lite"/>
    </source>
</evidence>
<feature type="domain" description="Retrotransposon gag" evidence="2">
    <location>
        <begin position="99"/>
        <end position="181"/>
    </location>
</feature>
<reference evidence="3 4" key="1">
    <citation type="submission" date="2024-02" db="EMBL/GenBank/DDBJ databases">
        <title>High-quality chromosome-scale genome assembly of Pensacola bahiagrass (Paspalum notatum Flugge var. saurae).</title>
        <authorList>
            <person name="Vega J.M."/>
            <person name="Podio M."/>
            <person name="Orjuela J."/>
            <person name="Siena L.A."/>
            <person name="Pessino S.C."/>
            <person name="Combes M.C."/>
            <person name="Mariac C."/>
            <person name="Albertini E."/>
            <person name="Pupilli F."/>
            <person name="Ortiz J.P.A."/>
            <person name="Leblanc O."/>
        </authorList>
    </citation>
    <scope>NUCLEOTIDE SEQUENCE [LARGE SCALE GENOMIC DNA]</scope>
    <source>
        <strain evidence="3">R1</strain>
        <tissue evidence="3">Leaf</tissue>
    </source>
</reference>
<dbReference type="PANTHER" id="PTHR15503">
    <property type="entry name" value="LDOC1 RELATED"/>
    <property type="match status" value="1"/>
</dbReference>
<evidence type="ECO:0000313" key="4">
    <source>
        <dbReference type="Proteomes" id="UP001341281"/>
    </source>
</evidence>
<keyword evidence="4" id="KW-1185">Reference proteome</keyword>
<proteinExistence type="predicted"/>